<proteinExistence type="predicted"/>
<dbReference type="EMBL" id="CP150484">
    <property type="protein sequence ID" value="WYW17362.1"/>
    <property type="molecule type" value="Genomic_DNA"/>
</dbReference>
<gene>
    <name evidence="1" type="ORF">LCL61_17575</name>
</gene>
<sequence>MRTARPTRRQIEAAADGLDYDALAMDSFAPAGWGYEVFDLPEFDFETRSLAEFEVAITPAPVIPLPLANRGMSTSAVELYDFGEVA</sequence>
<dbReference type="Proteomes" id="UP001456344">
    <property type="component" value="Chromosome"/>
</dbReference>
<evidence type="ECO:0000313" key="1">
    <source>
        <dbReference type="EMBL" id="WYW17362.1"/>
    </source>
</evidence>
<name>A0ACD5BDN5_9PSEU</name>
<reference evidence="1" key="1">
    <citation type="submission" date="2023-10" db="EMBL/GenBank/DDBJ databases">
        <title>Whole genome sequencing of actinobacterial strain Amycolatopsis sp. (BCA-696) identifies the underlying plant growth-promoting genes.</title>
        <authorList>
            <person name="Gandham P."/>
            <person name="Vadla N."/>
            <person name="Saji A."/>
            <person name="Srinivas V."/>
            <person name="Ruperao P."/>
            <person name="Selvanayagam S."/>
            <person name="Saxena R.K."/>
            <person name="Rathore A."/>
            <person name="Gopalakrishnan S."/>
            <person name="Thakur V."/>
        </authorList>
    </citation>
    <scope>NUCLEOTIDE SEQUENCE</scope>
    <source>
        <strain evidence="1">BCA-696</strain>
    </source>
</reference>
<accession>A0ACD5BDN5</accession>
<protein>
    <submittedName>
        <fullName evidence="1">Uncharacterized protein</fullName>
    </submittedName>
</protein>
<keyword evidence="2" id="KW-1185">Reference proteome</keyword>
<organism evidence="1 2">
    <name type="scientific">Amycolatopsis coloradensis</name>
    <dbReference type="NCBI Taxonomy" id="76021"/>
    <lineage>
        <taxon>Bacteria</taxon>
        <taxon>Bacillati</taxon>
        <taxon>Actinomycetota</taxon>
        <taxon>Actinomycetes</taxon>
        <taxon>Pseudonocardiales</taxon>
        <taxon>Pseudonocardiaceae</taxon>
        <taxon>Amycolatopsis</taxon>
    </lineage>
</organism>
<evidence type="ECO:0000313" key="2">
    <source>
        <dbReference type="Proteomes" id="UP001456344"/>
    </source>
</evidence>